<proteinExistence type="predicted"/>
<evidence type="ECO:0000313" key="2">
    <source>
        <dbReference type="EMBL" id="KAK3362292.1"/>
    </source>
</evidence>
<evidence type="ECO:0008006" key="4">
    <source>
        <dbReference type="Google" id="ProtNLM"/>
    </source>
</evidence>
<dbReference type="Proteomes" id="UP001275084">
    <property type="component" value="Unassembled WGS sequence"/>
</dbReference>
<sequence length="557" mass="62965">MCIKLIRHFACSAEVEHTVNYIIRCSTPLQDPRTFGQAGGQQPCLVGLDEEEEWYREPCVKCSGECDVPTTAACRTERHETAEPIPEIYGSFGDTMDFRERHNTPASLYAKQLVRFYLLFLSMRFLPFRKYGMGWQDNGRLHESAWLSSMGVALREMHCRSAVTHRAAFINTTGEPGDADEYSPVVCDCLLGHRPHFSNPALDFRTCIAEDIVAWLIEPDNTGRLTFSLGEKVSLDFLQRAVLENIRAIPTRDGSLAPSDAPFIELIAPMTKEEYQRRSANLRMVFKTLGDTIPGPVKSQPGFKAIMGLVKTVWPLLALDRGLSLGRAARAFRWFAAGLLAQIQRPDWGRYRPYIGETDGVPEEECAMAEHARLAYLACHSNPMTAIPRLSSIVRGWAERFLRSPVREGHPFAKWVERDRRRAKRVLDNIVLATTEERRRLEATEATCLICLEKFSDHEGHRGAYPAPVQNRRCSEAGANHWFSQACIVKYARTLQFDIWRPFHAVPPHCPVCRRPFCDEDGSDPEAPGGHSMSSANSEDSNIFQDPALHDDWALWA</sequence>
<dbReference type="EMBL" id="JAUIQD010000001">
    <property type="protein sequence ID" value="KAK3362292.1"/>
    <property type="molecule type" value="Genomic_DNA"/>
</dbReference>
<dbReference type="SUPFAM" id="SSF57850">
    <property type="entry name" value="RING/U-box"/>
    <property type="match status" value="1"/>
</dbReference>
<name>A0AAJ0HTE9_9PEZI</name>
<dbReference type="InterPro" id="IPR013083">
    <property type="entry name" value="Znf_RING/FYVE/PHD"/>
</dbReference>
<accession>A0AAJ0HTE9</accession>
<evidence type="ECO:0000313" key="3">
    <source>
        <dbReference type="Proteomes" id="UP001275084"/>
    </source>
</evidence>
<dbReference type="Gene3D" id="3.30.40.10">
    <property type="entry name" value="Zinc/RING finger domain, C3HC4 (zinc finger)"/>
    <property type="match status" value="1"/>
</dbReference>
<gene>
    <name evidence="2" type="ORF">B0T25DRAFT_2873</name>
</gene>
<comment type="caution">
    <text evidence="2">The sequence shown here is derived from an EMBL/GenBank/DDBJ whole genome shotgun (WGS) entry which is preliminary data.</text>
</comment>
<reference evidence="2" key="1">
    <citation type="journal article" date="2023" name="Mol. Phylogenet. Evol.">
        <title>Genome-scale phylogeny and comparative genomics of the fungal order Sordariales.</title>
        <authorList>
            <person name="Hensen N."/>
            <person name="Bonometti L."/>
            <person name="Westerberg I."/>
            <person name="Brannstrom I.O."/>
            <person name="Guillou S."/>
            <person name="Cros-Aarteil S."/>
            <person name="Calhoun S."/>
            <person name="Haridas S."/>
            <person name="Kuo A."/>
            <person name="Mondo S."/>
            <person name="Pangilinan J."/>
            <person name="Riley R."/>
            <person name="LaButti K."/>
            <person name="Andreopoulos B."/>
            <person name="Lipzen A."/>
            <person name="Chen C."/>
            <person name="Yan M."/>
            <person name="Daum C."/>
            <person name="Ng V."/>
            <person name="Clum A."/>
            <person name="Steindorff A."/>
            <person name="Ohm R.A."/>
            <person name="Martin F."/>
            <person name="Silar P."/>
            <person name="Natvig D.O."/>
            <person name="Lalanne C."/>
            <person name="Gautier V."/>
            <person name="Ament-Velasquez S.L."/>
            <person name="Kruys A."/>
            <person name="Hutchinson M.I."/>
            <person name="Powell A.J."/>
            <person name="Barry K."/>
            <person name="Miller A.N."/>
            <person name="Grigoriev I.V."/>
            <person name="Debuchy R."/>
            <person name="Gladieux P."/>
            <person name="Hiltunen Thoren M."/>
            <person name="Johannesson H."/>
        </authorList>
    </citation>
    <scope>NUCLEOTIDE SEQUENCE</scope>
    <source>
        <strain evidence="2">CBS 955.72</strain>
    </source>
</reference>
<dbReference type="AlphaFoldDB" id="A0AAJ0HTE9"/>
<feature type="region of interest" description="Disordered" evidence="1">
    <location>
        <begin position="521"/>
        <end position="543"/>
    </location>
</feature>
<reference evidence="2" key="2">
    <citation type="submission" date="2023-06" db="EMBL/GenBank/DDBJ databases">
        <authorList>
            <consortium name="Lawrence Berkeley National Laboratory"/>
            <person name="Haridas S."/>
            <person name="Hensen N."/>
            <person name="Bonometti L."/>
            <person name="Westerberg I."/>
            <person name="Brannstrom I.O."/>
            <person name="Guillou S."/>
            <person name="Cros-Aarteil S."/>
            <person name="Calhoun S."/>
            <person name="Kuo A."/>
            <person name="Mondo S."/>
            <person name="Pangilinan J."/>
            <person name="Riley R."/>
            <person name="Labutti K."/>
            <person name="Andreopoulos B."/>
            <person name="Lipzen A."/>
            <person name="Chen C."/>
            <person name="Yanf M."/>
            <person name="Daum C."/>
            <person name="Ng V."/>
            <person name="Clum A."/>
            <person name="Steindorff A."/>
            <person name="Ohm R."/>
            <person name="Martin F."/>
            <person name="Silar P."/>
            <person name="Natvig D."/>
            <person name="Lalanne C."/>
            <person name="Gautier V."/>
            <person name="Ament-Velasquez S.L."/>
            <person name="Kruys A."/>
            <person name="Hutchinson M.I."/>
            <person name="Powell A.J."/>
            <person name="Barry K."/>
            <person name="Miller A.N."/>
            <person name="Grigoriev I.V."/>
            <person name="Debuchy R."/>
            <person name="Gladieux P."/>
            <person name="Thoren M.H."/>
            <person name="Johannesson H."/>
        </authorList>
    </citation>
    <scope>NUCLEOTIDE SEQUENCE</scope>
    <source>
        <strain evidence="2">CBS 955.72</strain>
    </source>
</reference>
<evidence type="ECO:0000256" key="1">
    <source>
        <dbReference type="SAM" id="MobiDB-lite"/>
    </source>
</evidence>
<protein>
    <recommendedName>
        <fullName evidence="4">RING-type domain-containing protein</fullName>
    </recommendedName>
</protein>
<keyword evidence="3" id="KW-1185">Reference proteome</keyword>
<organism evidence="2 3">
    <name type="scientific">Lasiosphaeria hispida</name>
    <dbReference type="NCBI Taxonomy" id="260671"/>
    <lineage>
        <taxon>Eukaryota</taxon>
        <taxon>Fungi</taxon>
        <taxon>Dikarya</taxon>
        <taxon>Ascomycota</taxon>
        <taxon>Pezizomycotina</taxon>
        <taxon>Sordariomycetes</taxon>
        <taxon>Sordariomycetidae</taxon>
        <taxon>Sordariales</taxon>
        <taxon>Lasiosphaeriaceae</taxon>
        <taxon>Lasiosphaeria</taxon>
    </lineage>
</organism>
<feature type="compositionally biased region" description="Polar residues" evidence="1">
    <location>
        <begin position="532"/>
        <end position="543"/>
    </location>
</feature>